<gene>
    <name evidence="1" type="ORF">F383_18870</name>
</gene>
<dbReference type="Proteomes" id="UP000032142">
    <property type="component" value="Unassembled WGS sequence"/>
</dbReference>
<dbReference type="EMBL" id="JRRC01112313">
    <property type="protein sequence ID" value="KHG00102.1"/>
    <property type="molecule type" value="Genomic_DNA"/>
</dbReference>
<dbReference type="AlphaFoldDB" id="A0A0B0MI85"/>
<organism evidence="1 2">
    <name type="scientific">Gossypium arboreum</name>
    <name type="common">Tree cotton</name>
    <name type="synonym">Gossypium nanking</name>
    <dbReference type="NCBI Taxonomy" id="29729"/>
    <lineage>
        <taxon>Eukaryota</taxon>
        <taxon>Viridiplantae</taxon>
        <taxon>Streptophyta</taxon>
        <taxon>Embryophyta</taxon>
        <taxon>Tracheophyta</taxon>
        <taxon>Spermatophyta</taxon>
        <taxon>Magnoliopsida</taxon>
        <taxon>eudicotyledons</taxon>
        <taxon>Gunneridae</taxon>
        <taxon>Pentapetalae</taxon>
        <taxon>rosids</taxon>
        <taxon>malvids</taxon>
        <taxon>Malvales</taxon>
        <taxon>Malvaceae</taxon>
        <taxon>Malvoideae</taxon>
        <taxon>Gossypium</taxon>
    </lineage>
</organism>
<proteinExistence type="predicted"/>
<keyword evidence="2" id="KW-1185">Reference proteome</keyword>
<reference evidence="2" key="1">
    <citation type="submission" date="2014-09" db="EMBL/GenBank/DDBJ databases">
        <authorList>
            <person name="Mudge J."/>
            <person name="Ramaraj T."/>
            <person name="Lindquist I.E."/>
            <person name="Bharti A.K."/>
            <person name="Sundararajan A."/>
            <person name="Cameron C.T."/>
            <person name="Woodward J.E."/>
            <person name="May G.D."/>
            <person name="Brubaker C."/>
            <person name="Broadhvest J."/>
            <person name="Wilkins T.A."/>
        </authorList>
    </citation>
    <scope>NUCLEOTIDE SEQUENCE</scope>
    <source>
        <strain evidence="2">cv. AKA8401</strain>
    </source>
</reference>
<evidence type="ECO:0000313" key="2">
    <source>
        <dbReference type="Proteomes" id="UP000032142"/>
    </source>
</evidence>
<comment type="caution">
    <text evidence="1">The sequence shown here is derived from an EMBL/GenBank/DDBJ whole genome shotgun (WGS) entry which is preliminary data.</text>
</comment>
<name>A0A0B0MI85_GOSAR</name>
<sequence>MWGYNQPTHPYTRKSIECGTKQWFAAELPMN</sequence>
<evidence type="ECO:0000313" key="1">
    <source>
        <dbReference type="EMBL" id="KHG00102.1"/>
    </source>
</evidence>
<accession>A0A0B0MI85</accession>
<protein>
    <submittedName>
        <fullName evidence="1">Uncharacterized protein</fullName>
    </submittedName>
</protein>